<dbReference type="EMBL" id="KQ460325">
    <property type="protein sequence ID" value="KPJ15831.1"/>
    <property type="molecule type" value="Genomic_DNA"/>
</dbReference>
<dbReference type="AlphaFoldDB" id="A0A194RIR2"/>
<proteinExistence type="predicted"/>
<evidence type="ECO:0000256" key="1">
    <source>
        <dbReference type="SAM" id="MobiDB-lite"/>
    </source>
</evidence>
<dbReference type="InParanoid" id="A0A194RIR2"/>
<feature type="compositionally biased region" description="Polar residues" evidence="1">
    <location>
        <begin position="9"/>
        <end position="21"/>
    </location>
</feature>
<evidence type="ECO:0000313" key="2">
    <source>
        <dbReference type="EMBL" id="KPJ15831.1"/>
    </source>
</evidence>
<gene>
    <name evidence="2" type="ORF">RR48_09754</name>
</gene>
<reference evidence="2 3" key="1">
    <citation type="journal article" date="2015" name="Nat. Commun.">
        <title>Outbred genome sequencing and CRISPR/Cas9 gene editing in butterflies.</title>
        <authorList>
            <person name="Li X."/>
            <person name="Fan D."/>
            <person name="Zhang W."/>
            <person name="Liu G."/>
            <person name="Zhang L."/>
            <person name="Zhao L."/>
            <person name="Fang X."/>
            <person name="Chen L."/>
            <person name="Dong Y."/>
            <person name="Chen Y."/>
            <person name="Ding Y."/>
            <person name="Zhao R."/>
            <person name="Feng M."/>
            <person name="Zhu Y."/>
            <person name="Feng Y."/>
            <person name="Jiang X."/>
            <person name="Zhu D."/>
            <person name="Xiang H."/>
            <person name="Feng X."/>
            <person name="Li S."/>
            <person name="Wang J."/>
            <person name="Zhang G."/>
            <person name="Kronforst M.R."/>
            <person name="Wang W."/>
        </authorList>
    </citation>
    <scope>NUCLEOTIDE SEQUENCE [LARGE SCALE GENOMIC DNA]</scope>
    <source>
        <strain evidence="2">Ya'a_city_454_Pm</strain>
        <tissue evidence="2">Whole body</tissue>
    </source>
</reference>
<dbReference type="Proteomes" id="UP000053240">
    <property type="component" value="Unassembled WGS sequence"/>
</dbReference>
<evidence type="ECO:0000313" key="3">
    <source>
        <dbReference type="Proteomes" id="UP000053240"/>
    </source>
</evidence>
<organism evidence="2 3">
    <name type="scientific">Papilio machaon</name>
    <name type="common">Old World swallowtail butterfly</name>
    <dbReference type="NCBI Taxonomy" id="76193"/>
    <lineage>
        <taxon>Eukaryota</taxon>
        <taxon>Metazoa</taxon>
        <taxon>Ecdysozoa</taxon>
        <taxon>Arthropoda</taxon>
        <taxon>Hexapoda</taxon>
        <taxon>Insecta</taxon>
        <taxon>Pterygota</taxon>
        <taxon>Neoptera</taxon>
        <taxon>Endopterygota</taxon>
        <taxon>Lepidoptera</taxon>
        <taxon>Glossata</taxon>
        <taxon>Ditrysia</taxon>
        <taxon>Papilionoidea</taxon>
        <taxon>Papilionidae</taxon>
        <taxon>Papilioninae</taxon>
        <taxon>Papilio</taxon>
    </lineage>
</organism>
<dbReference type="STRING" id="76193.A0A194RIR2"/>
<feature type="region of interest" description="Disordered" evidence="1">
    <location>
        <begin position="1"/>
        <end position="21"/>
    </location>
</feature>
<sequence>MRARRILQESVSQPTNEVRQTPASTTFLKDRQLTSHRTTILRPSRRKNSHRDIDKGYVTVREFVLVALHGDHVTYDVATARGGLILAVRLLAVPASVPPPEIPEREKADCPTFDPTFYASKSTESDVFEATTSESKNKTSLMIDNLLNLRQESCSLPDIK</sequence>
<accession>A0A194RIR2</accession>
<protein>
    <submittedName>
        <fullName evidence="2">Uncharacterized protein</fullName>
    </submittedName>
</protein>
<keyword evidence="3" id="KW-1185">Reference proteome</keyword>
<name>A0A194RIR2_PAPMA</name>